<dbReference type="Gene3D" id="3.40.50.410">
    <property type="entry name" value="von Willebrand factor, type A domain"/>
    <property type="match status" value="1"/>
</dbReference>
<dbReference type="Proteomes" id="UP000815325">
    <property type="component" value="Unassembled WGS sequence"/>
</dbReference>
<proteinExistence type="predicted"/>
<evidence type="ECO:0000313" key="1">
    <source>
        <dbReference type="EMBL" id="KAF5832389.1"/>
    </source>
</evidence>
<protein>
    <submittedName>
        <fullName evidence="1">Uncharacterized protein</fullName>
    </submittedName>
</protein>
<gene>
    <name evidence="1" type="ORF">DUNSADRAFT_11721</name>
</gene>
<dbReference type="PANTHER" id="PTHR47763:SF4">
    <property type="entry name" value="ALPHA-PROTEIN KINASE VWKA"/>
    <property type="match status" value="1"/>
</dbReference>
<dbReference type="EMBL" id="MU069877">
    <property type="protein sequence ID" value="KAF5832389.1"/>
    <property type="molecule type" value="Genomic_DNA"/>
</dbReference>
<dbReference type="InterPro" id="IPR052969">
    <property type="entry name" value="Thr-specific_kinase-like"/>
</dbReference>
<evidence type="ECO:0000313" key="2">
    <source>
        <dbReference type="Proteomes" id="UP000815325"/>
    </source>
</evidence>
<comment type="caution">
    <text evidence="1">The sequence shown here is derived from an EMBL/GenBank/DDBJ whole genome shotgun (WGS) entry which is preliminary data.</text>
</comment>
<organism evidence="1 2">
    <name type="scientific">Dunaliella salina</name>
    <name type="common">Green alga</name>
    <name type="synonym">Protococcus salinus</name>
    <dbReference type="NCBI Taxonomy" id="3046"/>
    <lineage>
        <taxon>Eukaryota</taxon>
        <taxon>Viridiplantae</taxon>
        <taxon>Chlorophyta</taxon>
        <taxon>core chlorophytes</taxon>
        <taxon>Chlorophyceae</taxon>
        <taxon>CS clade</taxon>
        <taxon>Chlamydomonadales</taxon>
        <taxon>Dunaliellaceae</taxon>
        <taxon>Dunaliella</taxon>
    </lineage>
</organism>
<reference evidence="1" key="1">
    <citation type="submission" date="2017-08" db="EMBL/GenBank/DDBJ databases">
        <authorList>
            <person name="Polle J.E."/>
            <person name="Barry K."/>
            <person name="Cushman J."/>
            <person name="Schmutz J."/>
            <person name="Tran D."/>
            <person name="Hathwaick L.T."/>
            <person name="Yim W.C."/>
            <person name="Jenkins J."/>
            <person name="Mckie-Krisberg Z.M."/>
            <person name="Prochnik S."/>
            <person name="Lindquist E."/>
            <person name="Dockter R.B."/>
            <person name="Adam C."/>
            <person name="Molina H."/>
            <person name="Bunkerborg J."/>
            <person name="Jin E."/>
            <person name="Buchheim M."/>
            <person name="Magnuson J."/>
        </authorList>
    </citation>
    <scope>NUCLEOTIDE SEQUENCE</scope>
    <source>
        <strain evidence="1">CCAP 19/18</strain>
    </source>
</reference>
<keyword evidence="2" id="KW-1185">Reference proteome</keyword>
<dbReference type="InterPro" id="IPR036465">
    <property type="entry name" value="vWFA_dom_sf"/>
</dbReference>
<sequence length="105" mass="11712">MCTCTSTARPPAYNDFDVIGESGEPARKEELPFTCDMSEFYKFLDRLQVTSRVPAGCSPDVPEDVFSGIQAAMHMDWSSRKRVIIHLGDAPQHGTDFHDMSAKND</sequence>
<accession>A0ABQ7GCS3</accession>
<name>A0ABQ7GCS3_DUNSA</name>
<dbReference type="PANTHER" id="PTHR47763">
    <property type="entry name" value="ALPHA-PROTEIN KINASE VWKA"/>
    <property type="match status" value="1"/>
</dbReference>
<feature type="non-terminal residue" evidence="1">
    <location>
        <position position="105"/>
    </location>
</feature>